<dbReference type="Proteomes" id="UP000001989">
    <property type="component" value="Chromosome"/>
</dbReference>
<feature type="compositionally biased region" description="Basic and acidic residues" evidence="1">
    <location>
        <begin position="20"/>
        <end position="31"/>
    </location>
</feature>
<feature type="region of interest" description="Disordered" evidence="1">
    <location>
        <begin position="48"/>
        <end position="120"/>
    </location>
</feature>
<feature type="compositionally biased region" description="Basic residues" evidence="1">
    <location>
        <begin position="96"/>
        <end position="111"/>
    </location>
</feature>
<dbReference type="KEGG" id="swi:Swit_3171"/>
<proteinExistence type="predicted"/>
<feature type="compositionally biased region" description="Basic and acidic residues" evidence="1">
    <location>
        <begin position="51"/>
        <end position="73"/>
    </location>
</feature>
<evidence type="ECO:0000256" key="1">
    <source>
        <dbReference type="SAM" id="MobiDB-lite"/>
    </source>
</evidence>
<sequence length="140" mass="15950">MEQWRASSIKRIGAVLPHARQREGADRKRDEQQEDELLLAEDAMLAEAVESEGRRGEQHRAQRAMPRERDVRRRCLRRRPPHEASSPNSTLWRGGPVHRRKHGAPPPRARRSPGAGRGRLACGKQAVLFAAERQTNVFGR</sequence>
<dbReference type="EMBL" id="CP000699">
    <property type="protein sequence ID" value="ABQ69519.1"/>
    <property type="molecule type" value="Genomic_DNA"/>
</dbReference>
<evidence type="ECO:0000313" key="2">
    <source>
        <dbReference type="EMBL" id="ABQ69519.1"/>
    </source>
</evidence>
<dbReference type="AlphaFoldDB" id="A0A9J9HDR9"/>
<name>A0A9J9HDR9_RHIWR</name>
<protein>
    <submittedName>
        <fullName evidence="2">Uncharacterized protein</fullName>
    </submittedName>
</protein>
<feature type="region of interest" description="Disordered" evidence="1">
    <location>
        <begin position="1"/>
        <end position="35"/>
    </location>
</feature>
<reference evidence="2 3" key="1">
    <citation type="journal article" date="2010" name="J. Bacteriol.">
        <title>Genome sequence of the dioxin-mineralizing bacterium Sphingomonas wittichii RW1.</title>
        <authorList>
            <person name="Miller T.R."/>
            <person name="Delcher A.L."/>
            <person name="Salzberg S.L."/>
            <person name="Saunders E."/>
            <person name="Detter J.C."/>
            <person name="Halden R.U."/>
        </authorList>
    </citation>
    <scope>NUCLEOTIDE SEQUENCE [LARGE SCALE GENOMIC DNA]</scope>
    <source>
        <strain evidence="3">DSM 6014 / CCUG 31198 / JCM 15750 / NBRC 105917 / EY 4224 / RW1</strain>
    </source>
</reference>
<accession>A0A9J9HDR9</accession>
<evidence type="ECO:0000313" key="3">
    <source>
        <dbReference type="Proteomes" id="UP000001989"/>
    </source>
</evidence>
<gene>
    <name evidence="2" type="ordered locus">Swit_3171</name>
</gene>
<keyword evidence="3" id="KW-1185">Reference proteome</keyword>
<organism evidence="2 3">
    <name type="scientific">Rhizorhabdus wittichii (strain DSM 6014 / CCUG 31198 / JCM 15750 / NBRC 105917 / EY 4224 / RW1)</name>
    <name type="common">Sphingomonas wittichii</name>
    <dbReference type="NCBI Taxonomy" id="392499"/>
    <lineage>
        <taxon>Bacteria</taxon>
        <taxon>Pseudomonadati</taxon>
        <taxon>Pseudomonadota</taxon>
        <taxon>Alphaproteobacteria</taxon>
        <taxon>Sphingomonadales</taxon>
        <taxon>Sphingomonadaceae</taxon>
        <taxon>Rhizorhabdus</taxon>
    </lineage>
</organism>